<protein>
    <submittedName>
        <fullName evidence="2">Uncharacterized protein</fullName>
    </submittedName>
</protein>
<dbReference type="Proteomes" id="UP001153148">
    <property type="component" value="Unassembled WGS sequence"/>
</dbReference>
<name>A0ABN7PED9_TIMPD</name>
<comment type="caution">
    <text evidence="2">The sequence shown here is derived from an EMBL/GenBank/DDBJ whole genome shotgun (WGS) entry which is preliminary data.</text>
</comment>
<keyword evidence="3" id="KW-1185">Reference proteome</keyword>
<organism evidence="2 3">
    <name type="scientific">Timema podura</name>
    <name type="common">Walking stick</name>
    <dbReference type="NCBI Taxonomy" id="61482"/>
    <lineage>
        <taxon>Eukaryota</taxon>
        <taxon>Metazoa</taxon>
        <taxon>Ecdysozoa</taxon>
        <taxon>Arthropoda</taxon>
        <taxon>Hexapoda</taxon>
        <taxon>Insecta</taxon>
        <taxon>Pterygota</taxon>
        <taxon>Neoptera</taxon>
        <taxon>Polyneoptera</taxon>
        <taxon>Phasmatodea</taxon>
        <taxon>Timematodea</taxon>
        <taxon>Timematoidea</taxon>
        <taxon>Timematidae</taxon>
        <taxon>Timema</taxon>
    </lineage>
</organism>
<feature type="compositionally biased region" description="Basic residues" evidence="1">
    <location>
        <begin position="79"/>
        <end position="90"/>
    </location>
</feature>
<evidence type="ECO:0000313" key="2">
    <source>
        <dbReference type="EMBL" id="CAG2063806.1"/>
    </source>
</evidence>
<feature type="non-terminal residue" evidence="2">
    <location>
        <position position="90"/>
    </location>
</feature>
<evidence type="ECO:0000256" key="1">
    <source>
        <dbReference type="SAM" id="MobiDB-lite"/>
    </source>
</evidence>
<feature type="region of interest" description="Disordered" evidence="1">
    <location>
        <begin position="1"/>
        <end position="90"/>
    </location>
</feature>
<gene>
    <name evidence="2" type="ORF">TPAB3V08_LOCUS10753</name>
</gene>
<proteinExistence type="predicted"/>
<dbReference type="EMBL" id="CAJPIN010029285">
    <property type="protein sequence ID" value="CAG2063806.1"/>
    <property type="molecule type" value="Genomic_DNA"/>
</dbReference>
<evidence type="ECO:0000313" key="3">
    <source>
        <dbReference type="Proteomes" id="UP001153148"/>
    </source>
</evidence>
<reference evidence="2" key="1">
    <citation type="submission" date="2021-03" db="EMBL/GenBank/DDBJ databases">
        <authorList>
            <person name="Tran Van P."/>
        </authorList>
    </citation>
    <scope>NUCLEOTIDE SEQUENCE</scope>
</reference>
<feature type="compositionally biased region" description="Pro residues" evidence="1">
    <location>
        <begin position="15"/>
        <end position="25"/>
    </location>
</feature>
<sequence>RLQQDRGEARGRESPPAPGQTPPPEVCVYPLHRRREGHRQRGGGGRDRADSASLPAPQWNGERDGRGDIGLGQTLSTHYHPHFSRRVPYR</sequence>
<feature type="compositionally biased region" description="Basic and acidic residues" evidence="1">
    <location>
        <begin position="1"/>
        <end position="13"/>
    </location>
</feature>
<feature type="non-terminal residue" evidence="2">
    <location>
        <position position="1"/>
    </location>
</feature>
<accession>A0ABN7PED9</accession>
<feature type="compositionally biased region" description="Basic residues" evidence="1">
    <location>
        <begin position="31"/>
        <end position="41"/>
    </location>
</feature>